<evidence type="ECO:0000313" key="2">
    <source>
        <dbReference type="Proteomes" id="UP000821845"/>
    </source>
</evidence>
<dbReference type="EMBL" id="CM023491">
    <property type="protein sequence ID" value="KAH6940570.1"/>
    <property type="molecule type" value="Genomic_DNA"/>
</dbReference>
<accession>A0ACB7T0X0</accession>
<keyword evidence="2" id="KW-1185">Reference proteome</keyword>
<sequence>MGNNRSGYNRKGGGVGFLWRRDTQWQGVGRNCMDHMWLTGDIMGTSVAVCVIYMAVSGTRLEANEALIECVCQDSECMASDREILILGDFNGHISELDGYTDANGNLLLRLAERLQLNIANLDPRCQMHLSEKAIERVAAEFQESQQRREANTYEEYIATLRSIMHRHMTRNKNPTRHTRKPWWDKEVAQAWQARREANRAHRRAVKTEDPEVCSHKWKYYLKLKHEMQALIQVKLANANRQMLQELRDEGRSTAAKFWCYVRSLDRKDQPEPQIMDSQTGQPQLYSGNAVTASFAGVTTEYVEVFKGLRQGCPLSPVLYLLYVSGLERAIMKSSLGLRLKFGTTGIDENRKIPGLAYADDIVLMAETPRDMQALLNICAVEIEKLGLRYNTKKTTVVQLAGVTLGNETLTLSGNVLEVASSCRYLGVTLRSGGDIYGQHEEIIRRTALRAQCVLRRRSLWGFNRYLMVHGMWKLVHVPSLTFCNATICLSHATREWLERRQREVGRTALGSHGAVTNEAVQGDLGWSTFEARAACTVHGASEEFRPWSGSSSKSILHLRNFPTMGEFTSPARCCKCKPPLQRTPLREAKKLRKGVRGTVPEAGPGAQRRYRQSQLRTPASEASSTHGREPYLECNKRDIREWGSLHSARRQRRIPPMVGKLQQSILHLRNFPTMGEFTSPARCRKCKPPLQRTPLREAKKLRKGVRGTVPEAGPGAQRRYRQSQLRTPASEASSTHGREPYLECNKRDIREWGSLHSARRQRRIPPMVGKLQQKYPAP</sequence>
<dbReference type="Proteomes" id="UP000821845">
    <property type="component" value="Chromosome 11"/>
</dbReference>
<gene>
    <name evidence="1" type="ORF">HPB50_001635</name>
</gene>
<proteinExistence type="predicted"/>
<evidence type="ECO:0000313" key="1">
    <source>
        <dbReference type="EMBL" id="KAH6940570.1"/>
    </source>
</evidence>
<name>A0ACB7T0X0_HYAAI</name>
<comment type="caution">
    <text evidence="1">The sequence shown here is derived from an EMBL/GenBank/DDBJ whole genome shotgun (WGS) entry which is preliminary data.</text>
</comment>
<organism evidence="1 2">
    <name type="scientific">Hyalomma asiaticum</name>
    <name type="common">Tick</name>
    <dbReference type="NCBI Taxonomy" id="266040"/>
    <lineage>
        <taxon>Eukaryota</taxon>
        <taxon>Metazoa</taxon>
        <taxon>Ecdysozoa</taxon>
        <taxon>Arthropoda</taxon>
        <taxon>Chelicerata</taxon>
        <taxon>Arachnida</taxon>
        <taxon>Acari</taxon>
        <taxon>Parasitiformes</taxon>
        <taxon>Ixodida</taxon>
        <taxon>Ixodoidea</taxon>
        <taxon>Ixodidae</taxon>
        <taxon>Hyalomminae</taxon>
        <taxon>Hyalomma</taxon>
    </lineage>
</organism>
<protein>
    <submittedName>
        <fullName evidence="1">Uncharacterized protein</fullName>
    </submittedName>
</protein>
<reference evidence="1" key="1">
    <citation type="submission" date="2020-05" db="EMBL/GenBank/DDBJ databases">
        <title>Large-scale comparative analyses of tick genomes elucidate their genetic diversity and vector capacities.</title>
        <authorList>
            <person name="Jia N."/>
            <person name="Wang J."/>
            <person name="Shi W."/>
            <person name="Du L."/>
            <person name="Sun Y."/>
            <person name="Zhan W."/>
            <person name="Jiang J."/>
            <person name="Wang Q."/>
            <person name="Zhang B."/>
            <person name="Ji P."/>
            <person name="Sakyi L.B."/>
            <person name="Cui X."/>
            <person name="Yuan T."/>
            <person name="Jiang B."/>
            <person name="Yang W."/>
            <person name="Lam T.T.-Y."/>
            <person name="Chang Q."/>
            <person name="Ding S."/>
            <person name="Wang X."/>
            <person name="Zhu J."/>
            <person name="Ruan X."/>
            <person name="Zhao L."/>
            <person name="Wei J."/>
            <person name="Que T."/>
            <person name="Du C."/>
            <person name="Cheng J."/>
            <person name="Dai P."/>
            <person name="Han X."/>
            <person name="Huang E."/>
            <person name="Gao Y."/>
            <person name="Liu J."/>
            <person name="Shao H."/>
            <person name="Ye R."/>
            <person name="Li L."/>
            <person name="Wei W."/>
            <person name="Wang X."/>
            <person name="Wang C."/>
            <person name="Yang T."/>
            <person name="Huo Q."/>
            <person name="Li W."/>
            <person name="Guo W."/>
            <person name="Chen H."/>
            <person name="Zhou L."/>
            <person name="Ni X."/>
            <person name="Tian J."/>
            <person name="Zhou Y."/>
            <person name="Sheng Y."/>
            <person name="Liu T."/>
            <person name="Pan Y."/>
            <person name="Xia L."/>
            <person name="Li J."/>
            <person name="Zhao F."/>
            <person name="Cao W."/>
        </authorList>
    </citation>
    <scope>NUCLEOTIDE SEQUENCE</scope>
    <source>
        <strain evidence="1">Hyas-2018</strain>
    </source>
</reference>